<organism evidence="3 4">
    <name type="scientific">Drechslerella dactyloides</name>
    <name type="common">Nematode-trapping fungus</name>
    <name type="synonym">Arthrobotrys dactyloides</name>
    <dbReference type="NCBI Taxonomy" id="74499"/>
    <lineage>
        <taxon>Eukaryota</taxon>
        <taxon>Fungi</taxon>
        <taxon>Dikarya</taxon>
        <taxon>Ascomycota</taxon>
        <taxon>Pezizomycotina</taxon>
        <taxon>Orbiliomycetes</taxon>
        <taxon>Orbiliales</taxon>
        <taxon>Orbiliaceae</taxon>
        <taxon>Drechslerella</taxon>
    </lineage>
</organism>
<evidence type="ECO:0000313" key="3">
    <source>
        <dbReference type="EMBL" id="KAJ6264155.1"/>
    </source>
</evidence>
<dbReference type="GO" id="GO:0032434">
    <property type="term" value="P:regulation of proteasomal ubiquitin-dependent protein catabolic process"/>
    <property type="evidence" value="ECO:0007669"/>
    <property type="project" value="TreeGrafter"/>
</dbReference>
<keyword evidence="4" id="KW-1185">Reference proteome</keyword>
<dbReference type="InterPro" id="IPR056579">
    <property type="entry name" value="Ufl1_N"/>
</dbReference>
<gene>
    <name evidence="3" type="ORF">Dda_0297</name>
</gene>
<dbReference type="Pfam" id="PF09743">
    <property type="entry name" value="E3_UFM1_ligase"/>
    <property type="match status" value="1"/>
</dbReference>
<proteinExistence type="predicted"/>
<dbReference type="Pfam" id="PF25041">
    <property type="entry name" value="UFL1_C"/>
    <property type="match status" value="1"/>
</dbReference>
<protein>
    <submittedName>
        <fullName evidence="3">Uncharacterized protein</fullName>
    </submittedName>
</protein>
<feature type="domain" description="E3 UFM1-protein ligase-like C-terminal" evidence="2">
    <location>
        <begin position="556"/>
        <end position="633"/>
    </location>
</feature>
<dbReference type="InterPro" id="IPR056761">
    <property type="entry name" value="Ufl1-like_C"/>
</dbReference>
<dbReference type="PANTHER" id="PTHR31057:SF0">
    <property type="entry name" value="E3 UFM1-PROTEIN LIGASE 1"/>
    <property type="match status" value="1"/>
</dbReference>
<feature type="domain" description="E3 UFM1-protein ligase 1-like N-terminal" evidence="1">
    <location>
        <begin position="43"/>
        <end position="268"/>
    </location>
</feature>
<dbReference type="AlphaFoldDB" id="A0AAD6J4P9"/>
<dbReference type="GO" id="GO:0061666">
    <property type="term" value="F:UFM1 ligase activity"/>
    <property type="evidence" value="ECO:0007669"/>
    <property type="project" value="InterPro"/>
</dbReference>
<dbReference type="GO" id="GO:0005789">
    <property type="term" value="C:endoplasmic reticulum membrane"/>
    <property type="evidence" value="ECO:0007669"/>
    <property type="project" value="TreeGrafter"/>
</dbReference>
<evidence type="ECO:0000313" key="4">
    <source>
        <dbReference type="Proteomes" id="UP001221413"/>
    </source>
</evidence>
<dbReference type="InterPro" id="IPR018611">
    <property type="entry name" value="Ufl1"/>
</dbReference>
<evidence type="ECO:0000259" key="2">
    <source>
        <dbReference type="Pfam" id="PF25041"/>
    </source>
</evidence>
<name>A0AAD6J4P9_DREDA</name>
<dbReference type="GO" id="GO:0034976">
    <property type="term" value="P:response to endoplasmic reticulum stress"/>
    <property type="evidence" value="ECO:0007669"/>
    <property type="project" value="TreeGrafter"/>
</dbReference>
<sequence>MFGKAELAALLAAAEKLHLGAPARLVPTKSGAGVCSRAAVLDGLRQVIDSSTERVTFSELSRRLDVDDKYISSVLETMPEDEWGVNGRELVPKEMGAPLIPSYINRKPFVILENDLRARLTTEVVTVVKYCLEKEVQVDFLKRLLDYLAAEWDVDARWLGGQRYVYAAGFFEEEVERVKSELDAASGPIDFAELQLFKAAQYPAEFAQRLQARVLADADMDGFWTGDTFVPSRYKAALQEAVLTELASCGFIDHKALKRAYIDRPDAFFENWIAGVTALSEHYVTQDWLEKVELAGMQSLDKHRFIDIREHARDMSLREQAHIQEFIRKKQTRKLLSHGGFLVTQDLVALLTREGVTYAGEQADKAWATAVETTVPISTVTPLPWRRLLDFFTTSHEEVPQSALESIAQTAAPKAAARYAERVAELREAANGASRAVFMDKIYLRFQVNMAAVSSIQDAGLQDKLAQDLVGHYHKIILDGITKLLDRVADSAGRSRNERIEDAAVSIAETCTPTEAGKWMDALRGLRKELGDVAQIIGADDEASDDALLAKKAEMQAELKTSLARATDASLMMLVVLILLLSETGDGVLRASGKYAPKLLKLLRPKMADADYQFLSDIKSAVIAKASLASQDVDKLRALCL</sequence>
<dbReference type="PANTHER" id="PTHR31057">
    <property type="entry name" value="E3 UFM1-PROTEIN LIGASE 1"/>
    <property type="match status" value="1"/>
</dbReference>
<reference evidence="3" key="1">
    <citation type="submission" date="2023-01" db="EMBL/GenBank/DDBJ databases">
        <title>The chitinases involved in constricting ring structure development in the nematode-trapping fungus Drechslerella dactyloides.</title>
        <authorList>
            <person name="Wang R."/>
            <person name="Zhang L."/>
            <person name="Tang P."/>
            <person name="Li S."/>
            <person name="Liang L."/>
        </authorList>
    </citation>
    <scope>NUCLEOTIDE SEQUENCE</scope>
    <source>
        <strain evidence="3">YMF1.00031</strain>
    </source>
</reference>
<dbReference type="GO" id="GO:1990592">
    <property type="term" value="P:protein K69-linked ufmylation"/>
    <property type="evidence" value="ECO:0007669"/>
    <property type="project" value="TreeGrafter"/>
</dbReference>
<evidence type="ECO:0000259" key="1">
    <source>
        <dbReference type="Pfam" id="PF09743"/>
    </source>
</evidence>
<dbReference type="Proteomes" id="UP001221413">
    <property type="component" value="Unassembled WGS sequence"/>
</dbReference>
<dbReference type="EMBL" id="JAQGDS010000001">
    <property type="protein sequence ID" value="KAJ6264155.1"/>
    <property type="molecule type" value="Genomic_DNA"/>
</dbReference>
<comment type="caution">
    <text evidence="3">The sequence shown here is derived from an EMBL/GenBank/DDBJ whole genome shotgun (WGS) entry which is preliminary data.</text>
</comment>
<accession>A0AAD6J4P9</accession>